<evidence type="ECO:0000313" key="3">
    <source>
        <dbReference type="Proteomes" id="UP000198282"/>
    </source>
</evidence>
<sequence length="157" mass="15941">MGVARLVLAGLAVLAFVALIVVGVLSLVGALDPDPESVALPPPPASSPADVTPMAVASTGPTASAAAPTASAAASGRVPTVLVQCERDRCPMVFLKVVGGDVLLNREMVKDEQAQSFDAKIDVVLADSTAVRVQVNGAVRPPGKSGERQEFTVSRDG</sequence>
<organism evidence="2 3">
    <name type="scientific">Streptosporangium subroseum</name>
    <dbReference type="NCBI Taxonomy" id="106412"/>
    <lineage>
        <taxon>Bacteria</taxon>
        <taxon>Bacillati</taxon>
        <taxon>Actinomycetota</taxon>
        <taxon>Actinomycetes</taxon>
        <taxon>Streptosporangiales</taxon>
        <taxon>Streptosporangiaceae</taxon>
        <taxon>Streptosporangium</taxon>
    </lineage>
</organism>
<proteinExistence type="predicted"/>
<evidence type="ECO:0000313" key="2">
    <source>
        <dbReference type="EMBL" id="SNT40501.1"/>
    </source>
</evidence>
<name>A0A239MD07_9ACTN</name>
<feature type="region of interest" description="Disordered" evidence="1">
    <location>
        <begin position="39"/>
        <end position="76"/>
    </location>
</feature>
<dbReference type="EMBL" id="FZOD01000040">
    <property type="protein sequence ID" value="SNT40501.1"/>
    <property type="molecule type" value="Genomic_DNA"/>
</dbReference>
<accession>A0A239MD07</accession>
<dbReference type="RefSeq" id="WP_089210895.1">
    <property type="nucleotide sequence ID" value="NZ_FZOD01000040.1"/>
</dbReference>
<feature type="region of interest" description="Disordered" evidence="1">
    <location>
        <begin position="138"/>
        <end position="157"/>
    </location>
</feature>
<dbReference type="AlphaFoldDB" id="A0A239MD07"/>
<gene>
    <name evidence="2" type="ORF">SAMN05216276_10406</name>
</gene>
<evidence type="ECO:0008006" key="4">
    <source>
        <dbReference type="Google" id="ProtNLM"/>
    </source>
</evidence>
<feature type="compositionally biased region" description="Basic and acidic residues" evidence="1">
    <location>
        <begin position="145"/>
        <end position="157"/>
    </location>
</feature>
<protein>
    <recommendedName>
        <fullName evidence="4">DUF4115 domain-containing protein</fullName>
    </recommendedName>
</protein>
<dbReference type="OrthoDB" id="3543776at2"/>
<keyword evidence="3" id="KW-1185">Reference proteome</keyword>
<evidence type="ECO:0000256" key="1">
    <source>
        <dbReference type="SAM" id="MobiDB-lite"/>
    </source>
</evidence>
<reference evidence="2 3" key="1">
    <citation type="submission" date="2017-06" db="EMBL/GenBank/DDBJ databases">
        <authorList>
            <person name="Kim H.J."/>
            <person name="Triplett B.A."/>
        </authorList>
    </citation>
    <scope>NUCLEOTIDE SEQUENCE [LARGE SCALE GENOMIC DNA]</scope>
    <source>
        <strain evidence="2 3">CGMCC 4.2132</strain>
    </source>
</reference>
<feature type="compositionally biased region" description="Low complexity" evidence="1">
    <location>
        <begin position="47"/>
        <end position="76"/>
    </location>
</feature>
<dbReference type="Proteomes" id="UP000198282">
    <property type="component" value="Unassembled WGS sequence"/>
</dbReference>